<dbReference type="Gene3D" id="3.40.33.10">
    <property type="entry name" value="CAP"/>
    <property type="match status" value="1"/>
</dbReference>
<sequence>MEDVAAKWVSKCAFWYPNPQWFPDIKGRNMILQKTGTSKNHFKTARFYAKQAKYFNYENNTCTGNCRYYKLIAWAASTEVGCAYNACLTKKKKKTNILSCVFNNM</sequence>
<evidence type="ECO:0000313" key="1">
    <source>
        <dbReference type="WBParaSite" id="MCU_009189-RA"/>
    </source>
</evidence>
<protein>
    <submittedName>
        <fullName evidence="1">SCP domain-containing protein</fullName>
    </submittedName>
</protein>
<name>A0A5K3FKN0_MESCO</name>
<accession>A0A5K3FKN0</accession>
<proteinExistence type="predicted"/>
<dbReference type="SUPFAM" id="SSF55797">
    <property type="entry name" value="PR-1-like"/>
    <property type="match status" value="1"/>
</dbReference>
<reference evidence="1" key="1">
    <citation type="submission" date="2019-11" db="UniProtKB">
        <authorList>
            <consortium name="WormBaseParasite"/>
        </authorList>
    </citation>
    <scope>IDENTIFICATION</scope>
</reference>
<dbReference type="AlphaFoldDB" id="A0A5K3FKN0"/>
<dbReference type="InterPro" id="IPR035940">
    <property type="entry name" value="CAP_sf"/>
</dbReference>
<organism evidence="1">
    <name type="scientific">Mesocestoides corti</name>
    <name type="common">Flatworm</name>
    <dbReference type="NCBI Taxonomy" id="53468"/>
    <lineage>
        <taxon>Eukaryota</taxon>
        <taxon>Metazoa</taxon>
        <taxon>Spiralia</taxon>
        <taxon>Lophotrochozoa</taxon>
        <taxon>Platyhelminthes</taxon>
        <taxon>Cestoda</taxon>
        <taxon>Eucestoda</taxon>
        <taxon>Cyclophyllidea</taxon>
        <taxon>Mesocestoididae</taxon>
        <taxon>Mesocestoides</taxon>
    </lineage>
</organism>
<dbReference type="WBParaSite" id="MCU_009189-RA">
    <property type="protein sequence ID" value="MCU_009189-RA"/>
    <property type="gene ID" value="MCU_009189"/>
</dbReference>